<organism evidence="2 3">
    <name type="scientific">Pseudopedobacter saltans</name>
    <dbReference type="NCBI Taxonomy" id="151895"/>
    <lineage>
        <taxon>Bacteria</taxon>
        <taxon>Pseudomonadati</taxon>
        <taxon>Bacteroidota</taxon>
        <taxon>Sphingobacteriia</taxon>
        <taxon>Sphingobacteriales</taxon>
        <taxon>Sphingobacteriaceae</taxon>
        <taxon>Pseudopedobacter</taxon>
    </lineage>
</organism>
<dbReference type="SUPFAM" id="SSF160574">
    <property type="entry name" value="BT0923-like"/>
    <property type="match status" value="1"/>
</dbReference>
<evidence type="ECO:0000256" key="1">
    <source>
        <dbReference type="SAM" id="SignalP"/>
    </source>
</evidence>
<evidence type="ECO:0008006" key="4">
    <source>
        <dbReference type="Google" id="ProtNLM"/>
    </source>
</evidence>
<protein>
    <recommendedName>
        <fullName evidence="4">Beta-lactamase-inhibitor-like PepSY-like domain-containing protein</fullName>
    </recommendedName>
</protein>
<dbReference type="AlphaFoldDB" id="A0A2W5EY37"/>
<feature type="signal peptide" evidence="1">
    <location>
        <begin position="1"/>
        <end position="20"/>
    </location>
</feature>
<proteinExistence type="predicted"/>
<reference evidence="2 3" key="1">
    <citation type="submission" date="2017-11" db="EMBL/GenBank/DDBJ databases">
        <title>Infants hospitalized years apart are colonized by the same room-sourced microbial strains.</title>
        <authorList>
            <person name="Brooks B."/>
            <person name="Olm M.R."/>
            <person name="Firek B.A."/>
            <person name="Baker R."/>
            <person name="Thomas B.C."/>
            <person name="Morowitz M.J."/>
            <person name="Banfield J.F."/>
        </authorList>
    </citation>
    <scope>NUCLEOTIDE SEQUENCE [LARGE SCALE GENOMIC DNA]</scope>
    <source>
        <strain evidence="2">S2_009_000_R2_76</strain>
    </source>
</reference>
<dbReference type="Proteomes" id="UP000249645">
    <property type="component" value="Unassembled WGS sequence"/>
</dbReference>
<keyword evidence="1" id="KW-0732">Signal</keyword>
<dbReference type="EMBL" id="QFOI01000211">
    <property type="protein sequence ID" value="PZP46844.1"/>
    <property type="molecule type" value="Genomic_DNA"/>
</dbReference>
<comment type="caution">
    <text evidence="2">The sequence shown here is derived from an EMBL/GenBank/DDBJ whole genome shotgun (WGS) entry which is preliminary data.</text>
</comment>
<gene>
    <name evidence="2" type="ORF">DI598_11715</name>
</gene>
<evidence type="ECO:0000313" key="2">
    <source>
        <dbReference type="EMBL" id="PZP46844.1"/>
    </source>
</evidence>
<sequence>MKKLFIIAAAFIAISLQVSAKSSDAKDDKDDSVSSYVHSNSSKMVWSTSGNFNVASFTKEGYKMKAFFDEQGSLVSTTRMLKNRNELPKVALDKLDKDYAGWGMTDLIEEKGMDKELVYYARVTDGYDALILKITSKGKISKF</sequence>
<dbReference type="Gene3D" id="3.10.450.360">
    <property type="match status" value="1"/>
</dbReference>
<name>A0A2W5EY37_9SPHI</name>
<evidence type="ECO:0000313" key="3">
    <source>
        <dbReference type="Proteomes" id="UP000249645"/>
    </source>
</evidence>
<feature type="chain" id="PRO_5015973224" description="Beta-lactamase-inhibitor-like PepSY-like domain-containing protein" evidence="1">
    <location>
        <begin position="21"/>
        <end position="143"/>
    </location>
</feature>
<accession>A0A2W5EY37</accession>